<dbReference type="AlphaFoldDB" id="A0A2Z7D1S5"/>
<proteinExistence type="predicted"/>
<reference evidence="2 3" key="1">
    <citation type="journal article" date="2015" name="Proc. Natl. Acad. Sci. U.S.A.">
        <title>The resurrection genome of Boea hygrometrica: A blueprint for survival of dehydration.</title>
        <authorList>
            <person name="Xiao L."/>
            <person name="Yang G."/>
            <person name="Zhang L."/>
            <person name="Yang X."/>
            <person name="Zhao S."/>
            <person name="Ji Z."/>
            <person name="Zhou Q."/>
            <person name="Hu M."/>
            <person name="Wang Y."/>
            <person name="Chen M."/>
            <person name="Xu Y."/>
            <person name="Jin H."/>
            <person name="Xiao X."/>
            <person name="Hu G."/>
            <person name="Bao F."/>
            <person name="Hu Y."/>
            <person name="Wan P."/>
            <person name="Li L."/>
            <person name="Deng X."/>
            <person name="Kuang T."/>
            <person name="Xiang C."/>
            <person name="Zhu J.K."/>
            <person name="Oliver M.J."/>
            <person name="He Y."/>
        </authorList>
    </citation>
    <scope>NUCLEOTIDE SEQUENCE [LARGE SCALE GENOMIC DNA]</scope>
    <source>
        <strain evidence="3">cv. XS01</strain>
    </source>
</reference>
<sequence>MMRSLKERKAEPETSRTRRSTKIASGRLSELKAYGVFLEALNLLDLSFVGVRSPCSYSANMVDRDLELLRRTPDSTSSRLWVSTLCSLYSPAMIWDGEAANRLARAHDEVVVTRRPMNVVISLHEELMGLMQRT</sequence>
<gene>
    <name evidence="2" type="ORF">F511_14155</name>
</gene>
<evidence type="ECO:0000313" key="2">
    <source>
        <dbReference type="EMBL" id="KZV52259.1"/>
    </source>
</evidence>
<feature type="compositionally biased region" description="Basic and acidic residues" evidence="1">
    <location>
        <begin position="1"/>
        <end position="16"/>
    </location>
</feature>
<protein>
    <submittedName>
        <fullName evidence="2">Pentatricopeptide repeat-containing protein mitochondrial-like</fullName>
    </submittedName>
</protein>
<accession>A0A2Z7D1S5</accession>
<evidence type="ECO:0000256" key="1">
    <source>
        <dbReference type="SAM" id="MobiDB-lite"/>
    </source>
</evidence>
<dbReference type="Proteomes" id="UP000250235">
    <property type="component" value="Unassembled WGS sequence"/>
</dbReference>
<feature type="region of interest" description="Disordered" evidence="1">
    <location>
        <begin position="1"/>
        <end position="21"/>
    </location>
</feature>
<evidence type="ECO:0000313" key="3">
    <source>
        <dbReference type="Proteomes" id="UP000250235"/>
    </source>
</evidence>
<dbReference type="EMBL" id="KQ991137">
    <property type="protein sequence ID" value="KZV52259.1"/>
    <property type="molecule type" value="Genomic_DNA"/>
</dbReference>
<organism evidence="2 3">
    <name type="scientific">Dorcoceras hygrometricum</name>
    <dbReference type="NCBI Taxonomy" id="472368"/>
    <lineage>
        <taxon>Eukaryota</taxon>
        <taxon>Viridiplantae</taxon>
        <taxon>Streptophyta</taxon>
        <taxon>Embryophyta</taxon>
        <taxon>Tracheophyta</taxon>
        <taxon>Spermatophyta</taxon>
        <taxon>Magnoliopsida</taxon>
        <taxon>eudicotyledons</taxon>
        <taxon>Gunneridae</taxon>
        <taxon>Pentapetalae</taxon>
        <taxon>asterids</taxon>
        <taxon>lamiids</taxon>
        <taxon>Lamiales</taxon>
        <taxon>Gesneriaceae</taxon>
        <taxon>Didymocarpoideae</taxon>
        <taxon>Trichosporeae</taxon>
        <taxon>Loxocarpinae</taxon>
        <taxon>Dorcoceras</taxon>
    </lineage>
</organism>
<keyword evidence="3" id="KW-1185">Reference proteome</keyword>
<name>A0A2Z7D1S5_9LAMI</name>